<evidence type="ECO:0000313" key="6">
    <source>
        <dbReference type="EMBL" id="EMJ96687.1"/>
    </source>
</evidence>
<dbReference type="SUPFAM" id="SSF53335">
    <property type="entry name" value="S-adenosyl-L-methionine-dependent methyltransferases"/>
    <property type="match status" value="1"/>
</dbReference>
<dbReference type="NCBIfam" id="TIGR01934">
    <property type="entry name" value="MenG_MenH_UbiE"/>
    <property type="match status" value="1"/>
</dbReference>
<keyword evidence="1 5" id="KW-0474">Menaquinone biosynthesis</keyword>
<accession>M6CXS2</accession>
<dbReference type="Proteomes" id="UP000011988">
    <property type="component" value="Unassembled WGS sequence"/>
</dbReference>
<dbReference type="AlphaFoldDB" id="M6CXS2"/>
<comment type="catalytic activity">
    <reaction evidence="5">
        <text>a 2-demethylmenaquinol + S-adenosyl-L-methionine = a menaquinol + S-adenosyl-L-homocysteine + H(+)</text>
        <dbReference type="Rhea" id="RHEA:42640"/>
        <dbReference type="Rhea" id="RHEA-COMP:9539"/>
        <dbReference type="Rhea" id="RHEA-COMP:9563"/>
        <dbReference type="ChEBI" id="CHEBI:15378"/>
        <dbReference type="ChEBI" id="CHEBI:18151"/>
        <dbReference type="ChEBI" id="CHEBI:55437"/>
        <dbReference type="ChEBI" id="CHEBI:57856"/>
        <dbReference type="ChEBI" id="CHEBI:59789"/>
        <dbReference type="EC" id="2.1.1.163"/>
    </reaction>
</comment>
<dbReference type="GO" id="GO:0032259">
    <property type="term" value="P:methylation"/>
    <property type="evidence" value="ECO:0007669"/>
    <property type="project" value="UniProtKB-KW"/>
</dbReference>
<dbReference type="HAMAP" id="MF_01813">
    <property type="entry name" value="MenG_UbiE_methyltr"/>
    <property type="match status" value="1"/>
</dbReference>
<comment type="caution">
    <text evidence="6">The sequence shown here is derived from an EMBL/GenBank/DDBJ whole genome shotgun (WGS) entry which is preliminary data.</text>
</comment>
<name>M6CXS2_9LEPT</name>
<evidence type="ECO:0000313" key="7">
    <source>
        <dbReference type="Proteomes" id="UP000011988"/>
    </source>
</evidence>
<reference evidence="6 7" key="1">
    <citation type="submission" date="2013-01" db="EMBL/GenBank/DDBJ databases">
        <authorList>
            <person name="Harkins D.M."/>
            <person name="Durkin A.S."/>
            <person name="Brinkac L.M."/>
            <person name="Haft D.H."/>
            <person name="Selengut J.D."/>
            <person name="Sanka R."/>
            <person name="DePew J."/>
            <person name="Purushe J."/>
            <person name="Galloway R.L."/>
            <person name="Vinetz J.M."/>
            <person name="Sutton G.G."/>
            <person name="Nierman W.C."/>
            <person name="Fouts D.E."/>
        </authorList>
    </citation>
    <scope>NUCLEOTIDE SEQUENCE [LARGE SCALE GENOMIC DNA]</scope>
    <source>
        <strain evidence="6 7">79601</strain>
    </source>
</reference>
<evidence type="ECO:0000256" key="2">
    <source>
        <dbReference type="ARBA" id="ARBA00022603"/>
    </source>
</evidence>
<dbReference type="Pfam" id="PF01209">
    <property type="entry name" value="Ubie_methyltran"/>
    <property type="match status" value="1"/>
</dbReference>
<feature type="binding site" evidence="5">
    <location>
        <position position="157"/>
    </location>
    <ligand>
        <name>S-adenosyl-L-methionine</name>
        <dbReference type="ChEBI" id="CHEBI:59789"/>
    </ligand>
</feature>
<evidence type="ECO:0000256" key="3">
    <source>
        <dbReference type="ARBA" id="ARBA00022679"/>
    </source>
</evidence>
<dbReference type="PATRIC" id="fig|1218565.3.peg.991"/>
<evidence type="ECO:0000256" key="5">
    <source>
        <dbReference type="HAMAP-Rule" id="MF_01813"/>
    </source>
</evidence>
<dbReference type="Gene3D" id="3.40.50.150">
    <property type="entry name" value="Vaccinia Virus protein VP39"/>
    <property type="match status" value="1"/>
</dbReference>
<dbReference type="PANTHER" id="PTHR43591">
    <property type="entry name" value="METHYLTRANSFERASE"/>
    <property type="match status" value="1"/>
</dbReference>
<gene>
    <name evidence="5" type="primary">menG</name>
    <name evidence="6" type="ORF">LEP1GSC194_4366</name>
</gene>
<keyword evidence="4 5" id="KW-0949">S-adenosyl-L-methionine</keyword>
<dbReference type="EC" id="2.1.1.163" evidence="5"/>
<feature type="binding site" evidence="5">
    <location>
        <position position="137"/>
    </location>
    <ligand>
        <name>S-adenosyl-L-methionine</name>
        <dbReference type="ChEBI" id="CHEBI:59789"/>
    </ligand>
</feature>
<dbReference type="UniPathway" id="UPA00079">
    <property type="reaction ID" value="UER00169"/>
</dbReference>
<dbReference type="InterPro" id="IPR023576">
    <property type="entry name" value="UbiE/COQ5_MeTrFase_CS"/>
</dbReference>
<dbReference type="GO" id="GO:0009234">
    <property type="term" value="P:menaquinone biosynthetic process"/>
    <property type="evidence" value="ECO:0007669"/>
    <property type="project" value="UniProtKB-UniRule"/>
</dbReference>
<evidence type="ECO:0000256" key="4">
    <source>
        <dbReference type="ARBA" id="ARBA00022691"/>
    </source>
</evidence>
<dbReference type="CDD" id="cd02440">
    <property type="entry name" value="AdoMet_MTases"/>
    <property type="match status" value="1"/>
</dbReference>
<dbReference type="PROSITE" id="PS01183">
    <property type="entry name" value="UBIE_1"/>
    <property type="match status" value="1"/>
</dbReference>
<organism evidence="6 7">
    <name type="scientific">Leptospira alstonii serovar Sichuan str. 79601</name>
    <dbReference type="NCBI Taxonomy" id="1218565"/>
    <lineage>
        <taxon>Bacteria</taxon>
        <taxon>Pseudomonadati</taxon>
        <taxon>Spirochaetota</taxon>
        <taxon>Spirochaetia</taxon>
        <taxon>Leptospirales</taxon>
        <taxon>Leptospiraceae</taxon>
        <taxon>Leptospira</taxon>
    </lineage>
</organism>
<dbReference type="GO" id="GO:0043770">
    <property type="term" value="F:demethylmenaquinone methyltransferase activity"/>
    <property type="evidence" value="ECO:0007669"/>
    <property type="project" value="UniProtKB-UniRule"/>
</dbReference>
<evidence type="ECO:0000256" key="1">
    <source>
        <dbReference type="ARBA" id="ARBA00022428"/>
    </source>
</evidence>
<dbReference type="EMBL" id="ANIK01000016">
    <property type="protein sequence ID" value="EMJ96687.1"/>
    <property type="molecule type" value="Genomic_DNA"/>
</dbReference>
<comment type="caution">
    <text evidence="5">Lacks conserved residue(s) required for the propagation of feature annotation.</text>
</comment>
<dbReference type="PROSITE" id="PS01184">
    <property type="entry name" value="UBIE_2"/>
    <property type="match status" value="1"/>
</dbReference>
<comment type="similarity">
    <text evidence="5">Belongs to the class I-like SAM-binding methyltransferase superfamily. MenG/UbiE family.</text>
</comment>
<proteinExistence type="inferred from homology"/>
<dbReference type="PROSITE" id="PS51608">
    <property type="entry name" value="SAM_MT_UBIE"/>
    <property type="match status" value="1"/>
</dbReference>
<sequence>MRIETHPPFANKTSTKTPKAYDQDCYSLFVCHSNLKPADQEDTPSSEIRAAIGFDKNSSCQTFFNHFIKLMSEFQMPRTDSKAGFVRENFNKIAKKYDRFNDWNSFLLHRVWKNRLVRELEKNLSGRLYVMDLCCGTGDISVRLENSHSVEHVTCVDFSENMLAIAKARLGKQAEKGRVRFEIGDATRLVNFQNSQFDAVSIGFGLRNVDDLPKAIGEILRVLKPGGLFLNLDVGKVKNPWIRRLADFYFFKIVPILGYILWGGKNEMFDYLPVSSLSYPDQETLKSILEQQGFPKVRFRNFVFGNAVLHIAKKSL</sequence>
<dbReference type="InterPro" id="IPR004033">
    <property type="entry name" value="UbiE/COQ5_MeTrFase"/>
</dbReference>
<keyword evidence="6" id="KW-0830">Ubiquinone</keyword>
<dbReference type="GO" id="GO:0008425">
    <property type="term" value="F:2-methoxy-6-polyprenyl-1,4-benzoquinol methyltransferase activity"/>
    <property type="evidence" value="ECO:0007669"/>
    <property type="project" value="TreeGrafter"/>
</dbReference>
<comment type="function">
    <text evidence="5">Methyltransferase required for the conversion of demethylmenaquinol (DMKH2) to menaquinol (MKH2).</text>
</comment>
<dbReference type="PANTHER" id="PTHR43591:SF24">
    <property type="entry name" value="2-METHOXY-6-POLYPRENYL-1,4-BENZOQUINOL METHYLASE, MITOCHONDRIAL"/>
    <property type="match status" value="1"/>
</dbReference>
<keyword evidence="2 5" id="KW-0489">Methyltransferase</keyword>
<dbReference type="InterPro" id="IPR029063">
    <property type="entry name" value="SAM-dependent_MTases_sf"/>
</dbReference>
<keyword evidence="3 5" id="KW-0808">Transferase</keyword>
<protein>
    <recommendedName>
        <fullName evidence="5">Demethylmenaquinone methyltransferase</fullName>
        <ecNumber evidence="5">2.1.1.163</ecNumber>
    </recommendedName>
</protein>
<feature type="binding site" evidence="5">
    <location>
        <begin position="185"/>
        <end position="186"/>
    </location>
    <ligand>
        <name>S-adenosyl-L-methionine</name>
        <dbReference type="ChEBI" id="CHEBI:59789"/>
    </ligand>
</feature>
<comment type="pathway">
    <text evidence="5">Quinol/quinone metabolism; menaquinone biosynthesis; menaquinol from 1,4-dihydroxy-2-naphthoate: step 2/2.</text>
</comment>